<dbReference type="EC" id="6.3.5.-" evidence="1"/>
<dbReference type="EMBL" id="MN079219">
    <property type="protein sequence ID" value="QEA07242.1"/>
    <property type="molecule type" value="Genomic_DNA"/>
</dbReference>
<dbReference type="InterPro" id="IPR003837">
    <property type="entry name" value="GatC"/>
</dbReference>
<dbReference type="InterPro" id="IPR036113">
    <property type="entry name" value="Asp/Glu-ADT_sf_sub_c"/>
</dbReference>
<dbReference type="Gene3D" id="1.10.20.60">
    <property type="entry name" value="Glu-tRNAGln amidotransferase C subunit, N-terminal domain"/>
    <property type="match status" value="1"/>
</dbReference>
<dbReference type="PANTHER" id="PTHR15004:SF0">
    <property type="entry name" value="GLUTAMYL-TRNA(GLN) AMIDOTRANSFERASE SUBUNIT C, MITOCHONDRIAL"/>
    <property type="match status" value="1"/>
</dbReference>
<accession>A0A5B8RHY3</accession>
<dbReference type="Pfam" id="PF02686">
    <property type="entry name" value="GatC"/>
    <property type="match status" value="1"/>
</dbReference>
<gene>
    <name evidence="1" type="primary">gatC</name>
    <name evidence="1" type="ORF">KBTEX_03591</name>
</gene>
<keyword evidence="1" id="KW-0808">Transferase</keyword>
<dbReference type="HAMAP" id="MF_00122">
    <property type="entry name" value="GatC"/>
    <property type="match status" value="1"/>
</dbReference>
<reference evidence="1" key="1">
    <citation type="submission" date="2019-06" db="EMBL/GenBank/DDBJ databases">
        <authorList>
            <person name="Murdoch R.W."/>
            <person name="Fathepure B."/>
        </authorList>
    </citation>
    <scope>NUCLEOTIDE SEQUENCE</scope>
</reference>
<dbReference type="GO" id="GO:0070681">
    <property type="term" value="P:glutaminyl-tRNAGln biosynthesis via transamidation"/>
    <property type="evidence" value="ECO:0007669"/>
    <property type="project" value="TreeGrafter"/>
</dbReference>
<proteinExistence type="inferred from homology"/>
<sequence length="95" mass="10395">MSLDASAVAHIAHLARLGIDESAVPDYARNLSEIIDFVEQLSGVDTGDVEPLAHPLEMGQRLRPDEVSETDQRERFQAIAPATEAGLYLVPRVIE</sequence>
<protein>
    <submittedName>
        <fullName evidence="1">Glutamyl-tRNA(Gln) amidotransferase subunit C</fullName>
        <ecNumber evidence="1">6.3.5.-</ecNumber>
    </submittedName>
</protein>
<dbReference type="GO" id="GO:0016740">
    <property type="term" value="F:transferase activity"/>
    <property type="evidence" value="ECO:0007669"/>
    <property type="project" value="UniProtKB-KW"/>
</dbReference>
<dbReference type="GO" id="GO:0006450">
    <property type="term" value="P:regulation of translational fidelity"/>
    <property type="evidence" value="ECO:0007669"/>
    <property type="project" value="InterPro"/>
</dbReference>
<dbReference type="PANTHER" id="PTHR15004">
    <property type="entry name" value="GLUTAMYL-TRNA(GLN) AMIDOTRANSFERASE SUBUNIT C, MITOCHONDRIAL"/>
    <property type="match status" value="1"/>
</dbReference>
<dbReference type="AlphaFoldDB" id="A0A5B8RHY3"/>
<dbReference type="GO" id="GO:0016874">
    <property type="term" value="F:ligase activity"/>
    <property type="evidence" value="ECO:0007669"/>
    <property type="project" value="UniProtKB-KW"/>
</dbReference>
<evidence type="ECO:0000313" key="1">
    <source>
        <dbReference type="EMBL" id="QEA07242.1"/>
    </source>
</evidence>
<dbReference type="SUPFAM" id="SSF141000">
    <property type="entry name" value="Glu-tRNAGln amidotransferase C subunit"/>
    <property type="match status" value="1"/>
</dbReference>
<name>A0A5B8RHY3_9ZZZZ</name>
<keyword evidence="1" id="KW-0436">Ligase</keyword>
<organism evidence="1">
    <name type="scientific">uncultured organism</name>
    <dbReference type="NCBI Taxonomy" id="155900"/>
    <lineage>
        <taxon>unclassified sequences</taxon>
        <taxon>environmental samples</taxon>
    </lineage>
</organism>
<dbReference type="NCBIfam" id="TIGR00135">
    <property type="entry name" value="gatC"/>
    <property type="match status" value="1"/>
</dbReference>